<feature type="region of interest" description="Disordered" evidence="1">
    <location>
        <begin position="44"/>
        <end position="72"/>
    </location>
</feature>
<sequence length="495" mass="56277">MSQSAALKKKGSNPNKAQSPLKNLNFDMQYQSSTELANQFKIKREQLANERNDKAKKEHAPIAHKRKNSEDLIPQQEKSKLLEYKSVIHSSSRAELGTSHMVVGKGQTKKNLFQSGESIQEKGIKLPMHNFRFQTPSNKGVTASVYVSGETLAIHIGDETKTANHKVADDLVDQEEIGGDECAIDEEIGIDCGTKRILESKKVRGKTTCKDIHVRNLEERKEVTFDKGQAVGPTGKIVSELTNFIGTISRNSRFINLMYTSWHAVPKDTKKRMWEYINSKFLIPVEGKKWVMTTLRDAWRRHKQKIKERLFDKNSTIEDMLAKRPDDMPEEQFRQLIEYWKHQTVQAMCEINSRNRKKQKWRHRMGPINFARRATKENDEEPSKSEMFIATRTKTGKDLQTDTQVAIAELQNRQNFGETTDDAFMAVFGKEQPDRLRCYGCVQSNIASPIDASSAQAVKGQNLPHSSGSTHDPFLQKVDIVGLSLSSLVVNQVFP</sequence>
<organism evidence="2 3">
    <name type="scientific">Solanum bulbocastanum</name>
    <name type="common">Wild potato</name>
    <dbReference type="NCBI Taxonomy" id="147425"/>
    <lineage>
        <taxon>Eukaryota</taxon>
        <taxon>Viridiplantae</taxon>
        <taxon>Streptophyta</taxon>
        <taxon>Embryophyta</taxon>
        <taxon>Tracheophyta</taxon>
        <taxon>Spermatophyta</taxon>
        <taxon>Magnoliopsida</taxon>
        <taxon>eudicotyledons</taxon>
        <taxon>Gunneridae</taxon>
        <taxon>Pentapetalae</taxon>
        <taxon>asterids</taxon>
        <taxon>lamiids</taxon>
        <taxon>Solanales</taxon>
        <taxon>Solanaceae</taxon>
        <taxon>Solanoideae</taxon>
        <taxon>Solaneae</taxon>
        <taxon>Solanum</taxon>
    </lineage>
</organism>
<evidence type="ECO:0000313" key="2">
    <source>
        <dbReference type="EMBL" id="KAK6777224.1"/>
    </source>
</evidence>
<evidence type="ECO:0000313" key="3">
    <source>
        <dbReference type="Proteomes" id="UP001371456"/>
    </source>
</evidence>
<protein>
    <recommendedName>
        <fullName evidence="4">Transposase, Ptta/En/Spm, plant</fullName>
    </recommendedName>
</protein>
<name>A0AAN8SXB0_SOLBU</name>
<comment type="caution">
    <text evidence="2">The sequence shown here is derived from an EMBL/GenBank/DDBJ whole genome shotgun (WGS) entry which is preliminary data.</text>
</comment>
<dbReference type="Pfam" id="PF03004">
    <property type="entry name" value="Transposase_24"/>
    <property type="match status" value="1"/>
</dbReference>
<evidence type="ECO:0000256" key="1">
    <source>
        <dbReference type="SAM" id="MobiDB-lite"/>
    </source>
</evidence>
<dbReference type="AlphaFoldDB" id="A0AAN8SXB0"/>
<feature type="compositionally biased region" description="Basic and acidic residues" evidence="1">
    <location>
        <begin position="44"/>
        <end position="61"/>
    </location>
</feature>
<reference evidence="2 3" key="1">
    <citation type="submission" date="2024-02" db="EMBL/GenBank/DDBJ databases">
        <title>de novo genome assembly of Solanum bulbocastanum strain 11H21.</title>
        <authorList>
            <person name="Hosaka A.J."/>
        </authorList>
    </citation>
    <scope>NUCLEOTIDE SEQUENCE [LARGE SCALE GENOMIC DNA]</scope>
    <source>
        <tissue evidence="2">Young leaves</tissue>
    </source>
</reference>
<feature type="region of interest" description="Disordered" evidence="1">
    <location>
        <begin position="1"/>
        <end position="24"/>
    </location>
</feature>
<accession>A0AAN8SXB0</accession>
<evidence type="ECO:0008006" key="4">
    <source>
        <dbReference type="Google" id="ProtNLM"/>
    </source>
</evidence>
<dbReference type="PANTHER" id="PTHR33144:SF16">
    <property type="entry name" value="OS02G0129000 PROTEIN"/>
    <property type="match status" value="1"/>
</dbReference>
<proteinExistence type="predicted"/>
<dbReference type="InterPro" id="IPR004252">
    <property type="entry name" value="Probable_transposase_24"/>
</dbReference>
<feature type="compositionally biased region" description="Polar residues" evidence="1">
    <location>
        <begin position="12"/>
        <end position="24"/>
    </location>
</feature>
<dbReference type="Proteomes" id="UP001371456">
    <property type="component" value="Unassembled WGS sequence"/>
</dbReference>
<dbReference type="EMBL" id="JBANQN010000010">
    <property type="protein sequence ID" value="KAK6777224.1"/>
    <property type="molecule type" value="Genomic_DNA"/>
</dbReference>
<dbReference type="PANTHER" id="PTHR33144">
    <property type="entry name" value="OS10G0409366 PROTEIN-RELATED"/>
    <property type="match status" value="1"/>
</dbReference>
<gene>
    <name evidence="2" type="ORF">RDI58_023941</name>
</gene>
<keyword evidence="3" id="KW-1185">Reference proteome</keyword>